<evidence type="ECO:0000313" key="1">
    <source>
        <dbReference type="EMBL" id="BBG06137.1"/>
    </source>
</evidence>
<proteinExistence type="predicted"/>
<evidence type="ECO:0000313" key="3">
    <source>
        <dbReference type="Proteomes" id="UP001059597"/>
    </source>
</evidence>
<dbReference type="SUPFAM" id="SSF51735">
    <property type="entry name" value="NAD(P)-binding Rossmann-fold domains"/>
    <property type="match status" value="1"/>
</dbReference>
<dbReference type="Gene3D" id="3.40.50.720">
    <property type="entry name" value="NAD(P)-binding Rossmann-like Domain"/>
    <property type="match status" value="1"/>
</dbReference>
<organism evidence="1">
    <name type="scientific">Streptomyces nigrescens</name>
    <dbReference type="NCBI Taxonomy" id="1920"/>
    <lineage>
        <taxon>Bacteria</taxon>
        <taxon>Bacillati</taxon>
        <taxon>Actinomycetota</taxon>
        <taxon>Actinomycetes</taxon>
        <taxon>Kitasatosporales</taxon>
        <taxon>Streptomycetaceae</taxon>
        <taxon>Streptomyces</taxon>
    </lineage>
</organism>
<evidence type="ECO:0000313" key="2">
    <source>
        <dbReference type="EMBL" id="BDM73024.1"/>
    </source>
</evidence>
<dbReference type="AlphaFoldDB" id="A0A3Q9WXK1"/>
<dbReference type="Proteomes" id="UP001059597">
    <property type="component" value="Chromosome"/>
</dbReference>
<dbReference type="EMBL" id="AP026073">
    <property type="protein sequence ID" value="BDM73024.1"/>
    <property type="molecule type" value="Genomic_DNA"/>
</dbReference>
<keyword evidence="3" id="KW-1185">Reference proteome</keyword>
<dbReference type="InterPro" id="IPR036291">
    <property type="entry name" value="NAD(P)-bd_dom_sf"/>
</dbReference>
<sequence length="353" mass="37070">MDDDIQLDVTGPVLVVGGYGTVGGDLARLAATSWPLLLTGRTPERGAALAEEVGAAVRRWDLSDPEPFSAKVRAVISTVNDPEDRVLLAAIRGGVPYVDITRWTARLQRAVAVAAVNPPKAPVLLSSSWMGGVTALVAAALAAEVGGASAVEIAIRYDLKDRAGTDSVEFMDRLGLDYEVTEGGQRRMIMPLSGAGHVAIGEHRTKVARIDTPEQFTLPLVLGVDTALTRIGFSANSSTSTLLALKKTGFFRWGRGEKFQSTRRSMLYSPGEGGSACLRIDVRGRGGQRRTAVLTDPAGQAHLTALGGLLGLRRVLGEDGAAAPRGVVFPEMTPVPQDVVAALEKAGVGVEVS</sequence>
<protein>
    <recommendedName>
        <fullName evidence="4">Saccharopine dehydrogenase</fullName>
    </recommendedName>
</protein>
<name>A0A3Q9WXK1_STRNI</name>
<dbReference type="RefSeq" id="WP_261956336.1">
    <property type="nucleotide sequence ID" value="NZ_AP026073.1"/>
</dbReference>
<gene>
    <name evidence="2" type="ORF">HEK616_65110</name>
</gene>
<accession>A0A3Q9WXK1</accession>
<dbReference type="EMBL" id="LC349994">
    <property type="protein sequence ID" value="BBG06137.1"/>
    <property type="molecule type" value="Genomic_DNA"/>
</dbReference>
<reference evidence="1" key="1">
    <citation type="submission" date="2017-12" db="EMBL/GenBank/DDBJ databases">
        <title>Identification of the common biosynthetic gene cluster for both 5-alkyl-1,2,3,4-tetrahydroquinolines and streptoaminals.</title>
        <authorList>
            <person name="Ozaki T."/>
            <person name="Sugiyama R."/>
            <person name="Nishimura S."/>
            <person name="Asamizu S."/>
            <person name="Kakeya H."/>
            <person name="Onaka H."/>
        </authorList>
    </citation>
    <scope>NUCLEOTIDE SEQUENCE</scope>
    <source>
        <strain evidence="1">HEK616</strain>
    </source>
</reference>
<reference evidence="2" key="2">
    <citation type="submission" date="2022-06" db="EMBL/GenBank/DDBJ databases">
        <title>Complete genome sequence of Streptomyces nigrescens HEK616.</title>
        <authorList>
            <person name="Asamizu S."/>
            <person name="Onaka H."/>
        </authorList>
    </citation>
    <scope>NUCLEOTIDE SEQUENCE</scope>
    <source>
        <strain evidence="2">HEK616</strain>
    </source>
</reference>
<evidence type="ECO:0008006" key="4">
    <source>
        <dbReference type="Google" id="ProtNLM"/>
    </source>
</evidence>